<accession>A0A7J5Z8Z8</accession>
<name>A0A7J5Z8Z8_DISMA</name>
<protein>
    <submittedName>
        <fullName evidence="2">Uncharacterized protein</fullName>
    </submittedName>
</protein>
<keyword evidence="3" id="KW-1185">Reference proteome</keyword>
<dbReference type="AlphaFoldDB" id="A0A7J5Z8Z8"/>
<evidence type="ECO:0000313" key="2">
    <source>
        <dbReference type="EMBL" id="KAF3858284.1"/>
    </source>
</evidence>
<organism evidence="2 3">
    <name type="scientific">Dissostichus mawsoni</name>
    <name type="common">Antarctic cod</name>
    <dbReference type="NCBI Taxonomy" id="36200"/>
    <lineage>
        <taxon>Eukaryota</taxon>
        <taxon>Metazoa</taxon>
        <taxon>Chordata</taxon>
        <taxon>Craniata</taxon>
        <taxon>Vertebrata</taxon>
        <taxon>Euteleostomi</taxon>
        <taxon>Actinopterygii</taxon>
        <taxon>Neopterygii</taxon>
        <taxon>Teleostei</taxon>
        <taxon>Neoteleostei</taxon>
        <taxon>Acanthomorphata</taxon>
        <taxon>Eupercaria</taxon>
        <taxon>Perciformes</taxon>
        <taxon>Notothenioidei</taxon>
        <taxon>Nototheniidae</taxon>
        <taxon>Dissostichus</taxon>
    </lineage>
</organism>
<reference evidence="2 3" key="1">
    <citation type="submission" date="2020-03" db="EMBL/GenBank/DDBJ databases">
        <title>Dissostichus mawsoni Genome sequencing and assembly.</title>
        <authorList>
            <person name="Park H."/>
        </authorList>
    </citation>
    <scope>NUCLEOTIDE SEQUENCE [LARGE SCALE GENOMIC DNA]</scope>
    <source>
        <strain evidence="2">DM0001</strain>
        <tissue evidence="2">Muscle</tissue>
    </source>
</reference>
<dbReference type="Proteomes" id="UP000518266">
    <property type="component" value="Unassembled WGS sequence"/>
</dbReference>
<sequence>MCNRMIRKRKGAGVYLAAAVILTCYFAQTIDCYRLKKTERREGRKDADTTNGFQEGTIVFGRAFEKGSGLDSQVTDGTKKSSSNAYEEDEGAYQADSAGWMSPTQVASPKDSSWMSMSPSLQCGSGQLKFRAVGPGASQFAVEQGNAPPMPLSQVPSTCGYSMQRNSHALVMLVPYDGCNMVQEVMVEVMYSRCVGKEFQSLSGVPNLPLLLLHLLPTSCSSSCFQNDFAPFPCTSDASIPSDASSP</sequence>
<comment type="caution">
    <text evidence="2">The sequence shown here is derived from an EMBL/GenBank/DDBJ whole genome shotgun (WGS) entry which is preliminary data.</text>
</comment>
<proteinExistence type="predicted"/>
<gene>
    <name evidence="2" type="ORF">F7725_011485</name>
</gene>
<evidence type="ECO:0000256" key="1">
    <source>
        <dbReference type="SAM" id="MobiDB-lite"/>
    </source>
</evidence>
<feature type="compositionally biased region" description="Polar residues" evidence="1">
    <location>
        <begin position="70"/>
        <end position="85"/>
    </location>
</feature>
<dbReference type="OrthoDB" id="8446208at2759"/>
<evidence type="ECO:0000313" key="3">
    <source>
        <dbReference type="Proteomes" id="UP000518266"/>
    </source>
</evidence>
<dbReference type="EMBL" id="JAAKFY010000004">
    <property type="protein sequence ID" value="KAF3858284.1"/>
    <property type="molecule type" value="Genomic_DNA"/>
</dbReference>
<feature type="region of interest" description="Disordered" evidence="1">
    <location>
        <begin position="69"/>
        <end position="88"/>
    </location>
</feature>